<protein>
    <submittedName>
        <fullName evidence="1">Minor capsid protein</fullName>
    </submittedName>
</protein>
<dbReference type="Pfam" id="PF11114">
    <property type="entry name" value="Minor_capsid_2"/>
    <property type="match status" value="1"/>
</dbReference>
<evidence type="ECO:0000313" key="1">
    <source>
        <dbReference type="EMBL" id="DAD71740.1"/>
    </source>
</evidence>
<accession>A0A8S5LNZ0</accession>
<dbReference type="EMBL" id="BK015887">
    <property type="protein sequence ID" value="DAD71740.1"/>
    <property type="molecule type" value="Genomic_DNA"/>
</dbReference>
<reference evidence="1" key="1">
    <citation type="journal article" date="2021" name="Proc. Natl. Acad. Sci. U.S.A.">
        <title>A Catalog of Tens of Thousands of Viruses from Human Metagenomes Reveals Hidden Associations with Chronic Diseases.</title>
        <authorList>
            <person name="Tisza M.J."/>
            <person name="Buck C.B."/>
        </authorList>
    </citation>
    <scope>NUCLEOTIDE SEQUENCE</scope>
    <source>
        <strain evidence="1">Cto6l14</strain>
    </source>
</reference>
<dbReference type="InterPro" id="IPR021080">
    <property type="entry name" value="Minor_capsid_protein"/>
</dbReference>
<sequence>MKIVQPPDFVIKSKNGTAGFLWDKKFAVRKNADVLKVQKYVDSTVLRLMKPYTPFKNGVLEKSATLSTVIGLGEIHQNTPYARYLYYGKVYGPNIPIIENGEVIGFFSPKGKKKHPTGAALVYSKAKHPLAGKMWFERMKADKRQIILKGAAKVAGGTAK</sequence>
<organism evidence="1">
    <name type="scientific">Siphoviridae sp. cto6l14</name>
    <dbReference type="NCBI Taxonomy" id="2827590"/>
    <lineage>
        <taxon>Viruses</taxon>
        <taxon>Duplodnaviria</taxon>
        <taxon>Heunggongvirae</taxon>
        <taxon>Uroviricota</taxon>
        <taxon>Caudoviricetes</taxon>
    </lineage>
</organism>
<name>A0A8S5LNZ0_9CAUD</name>
<proteinExistence type="predicted"/>